<keyword evidence="3" id="KW-0808">Transferase</keyword>
<evidence type="ECO:0000256" key="3">
    <source>
        <dbReference type="ARBA" id="ARBA00022679"/>
    </source>
</evidence>
<evidence type="ECO:0000256" key="2">
    <source>
        <dbReference type="ARBA" id="ARBA00022576"/>
    </source>
</evidence>
<organism evidence="5">
    <name type="scientific">marine sediment metagenome</name>
    <dbReference type="NCBI Taxonomy" id="412755"/>
    <lineage>
        <taxon>unclassified sequences</taxon>
        <taxon>metagenomes</taxon>
        <taxon>ecological metagenomes</taxon>
    </lineage>
</organism>
<dbReference type="CDD" id="cd00609">
    <property type="entry name" value="AAT_like"/>
    <property type="match status" value="1"/>
</dbReference>
<gene>
    <name evidence="5" type="ORF">S01H4_61024</name>
</gene>
<evidence type="ECO:0000313" key="5">
    <source>
        <dbReference type="EMBL" id="GAH07565.1"/>
    </source>
</evidence>
<dbReference type="EMBL" id="BART01036104">
    <property type="protein sequence ID" value="GAH07565.1"/>
    <property type="molecule type" value="Genomic_DNA"/>
</dbReference>
<dbReference type="InterPro" id="IPR015421">
    <property type="entry name" value="PyrdxlP-dep_Trfase_major"/>
</dbReference>
<protein>
    <recommendedName>
        <fullName evidence="4">Aminotransferase class I/classII large domain-containing protein</fullName>
    </recommendedName>
</protein>
<dbReference type="GO" id="GO:0030170">
    <property type="term" value="F:pyridoxal phosphate binding"/>
    <property type="evidence" value="ECO:0007669"/>
    <property type="project" value="InterPro"/>
</dbReference>
<feature type="domain" description="Aminotransferase class I/classII large" evidence="4">
    <location>
        <begin position="31"/>
        <end position="145"/>
    </location>
</feature>
<keyword evidence="2" id="KW-0032">Aminotransferase</keyword>
<name>X1DH04_9ZZZZ</name>
<evidence type="ECO:0000256" key="1">
    <source>
        <dbReference type="ARBA" id="ARBA00001933"/>
    </source>
</evidence>
<dbReference type="InterPro" id="IPR015424">
    <property type="entry name" value="PyrdxlP-dep_Trfase"/>
</dbReference>
<accession>X1DH04</accession>
<dbReference type="PANTHER" id="PTHR42832:SF3">
    <property type="entry name" value="L-GLUTAMINE--4-(METHYLSULFANYL)-2-OXOBUTANOATE AMINOTRANSFERASE"/>
    <property type="match status" value="1"/>
</dbReference>
<dbReference type="GO" id="GO:0008483">
    <property type="term" value="F:transaminase activity"/>
    <property type="evidence" value="ECO:0007669"/>
    <property type="project" value="UniProtKB-KW"/>
</dbReference>
<dbReference type="InterPro" id="IPR015422">
    <property type="entry name" value="PyrdxlP-dep_Trfase_small"/>
</dbReference>
<feature type="non-terminal residue" evidence="5">
    <location>
        <position position="147"/>
    </location>
</feature>
<dbReference type="SUPFAM" id="SSF53383">
    <property type="entry name" value="PLP-dependent transferases"/>
    <property type="match status" value="1"/>
</dbReference>
<reference evidence="5" key="1">
    <citation type="journal article" date="2014" name="Front. Microbiol.">
        <title>High frequency of phylogenetically diverse reductive dehalogenase-homologous genes in deep subseafloor sedimentary metagenomes.</title>
        <authorList>
            <person name="Kawai M."/>
            <person name="Futagami T."/>
            <person name="Toyoda A."/>
            <person name="Takaki Y."/>
            <person name="Nishi S."/>
            <person name="Hori S."/>
            <person name="Arai W."/>
            <person name="Tsubouchi T."/>
            <person name="Morono Y."/>
            <person name="Uchiyama I."/>
            <person name="Ito T."/>
            <person name="Fujiyama A."/>
            <person name="Inagaki F."/>
            <person name="Takami H."/>
        </authorList>
    </citation>
    <scope>NUCLEOTIDE SEQUENCE</scope>
    <source>
        <strain evidence="5">Expedition CK06-06</strain>
    </source>
</reference>
<dbReference type="Gene3D" id="3.90.1150.10">
    <property type="entry name" value="Aspartate Aminotransferase, domain 1"/>
    <property type="match status" value="1"/>
</dbReference>
<comment type="cofactor">
    <cofactor evidence="1">
        <name>pyridoxal 5'-phosphate</name>
        <dbReference type="ChEBI" id="CHEBI:597326"/>
    </cofactor>
</comment>
<evidence type="ECO:0000259" key="4">
    <source>
        <dbReference type="Pfam" id="PF00155"/>
    </source>
</evidence>
<proteinExistence type="predicted"/>
<dbReference type="PANTHER" id="PTHR42832">
    <property type="entry name" value="AMINO ACID AMINOTRANSFERASE"/>
    <property type="match status" value="1"/>
</dbReference>
<sequence>MELAKRAKRIPPYLFTTINEMKEKVAQERGDVIDLGMGNPDLPTPSHIVEALREAVMDPLSHRYPLPARGDEELREGIAEWYKKKFQVALDPEKEVLPLIGSKEGIAVVYLASLNPGDIALVPTPAYPVHFNGALLAGGDVYSLPIN</sequence>
<dbReference type="InterPro" id="IPR004839">
    <property type="entry name" value="Aminotransferase_I/II_large"/>
</dbReference>
<dbReference type="Pfam" id="PF00155">
    <property type="entry name" value="Aminotran_1_2"/>
    <property type="match status" value="1"/>
</dbReference>
<dbReference type="Gene3D" id="3.40.640.10">
    <property type="entry name" value="Type I PLP-dependent aspartate aminotransferase-like (Major domain)"/>
    <property type="match status" value="1"/>
</dbReference>
<dbReference type="AlphaFoldDB" id="X1DH04"/>
<comment type="caution">
    <text evidence="5">The sequence shown here is derived from an EMBL/GenBank/DDBJ whole genome shotgun (WGS) entry which is preliminary data.</text>
</comment>
<dbReference type="InterPro" id="IPR050881">
    <property type="entry name" value="LL-DAP_aminotransferase"/>
</dbReference>